<evidence type="ECO:0000313" key="2">
    <source>
        <dbReference type="EMBL" id="BCB89513.1"/>
    </source>
</evidence>
<dbReference type="Gene3D" id="3.10.20.30">
    <property type="match status" value="1"/>
</dbReference>
<reference evidence="2 3" key="1">
    <citation type="submission" date="2020-03" db="EMBL/GenBank/DDBJ databases">
        <title>Whole genome shotgun sequence of Phytohabitans suffuscus NBRC 105367.</title>
        <authorList>
            <person name="Komaki H."/>
            <person name="Tamura T."/>
        </authorList>
    </citation>
    <scope>NUCLEOTIDE SEQUENCE [LARGE SCALE GENOMIC DNA]</scope>
    <source>
        <strain evidence="2 3">NBRC 105367</strain>
    </source>
</reference>
<dbReference type="InterPro" id="IPR001041">
    <property type="entry name" value="2Fe-2S_ferredoxin-type"/>
</dbReference>
<dbReference type="CDD" id="cd00207">
    <property type="entry name" value="fer2"/>
    <property type="match status" value="1"/>
</dbReference>
<reference evidence="2 3" key="2">
    <citation type="submission" date="2020-03" db="EMBL/GenBank/DDBJ databases">
        <authorList>
            <person name="Ichikawa N."/>
            <person name="Kimura A."/>
            <person name="Kitahashi Y."/>
            <person name="Uohara A."/>
        </authorList>
    </citation>
    <scope>NUCLEOTIDE SEQUENCE [LARGE SCALE GENOMIC DNA]</scope>
    <source>
        <strain evidence="2 3">NBRC 105367</strain>
    </source>
</reference>
<dbReference type="InterPro" id="IPR036010">
    <property type="entry name" value="2Fe-2S_ferredoxin-like_sf"/>
</dbReference>
<dbReference type="PROSITE" id="PS00197">
    <property type="entry name" value="2FE2S_FER_1"/>
    <property type="match status" value="1"/>
</dbReference>
<gene>
    <name evidence="2" type="ORF">Psuf_068260</name>
</gene>
<dbReference type="PROSITE" id="PS51085">
    <property type="entry name" value="2FE2S_FER_2"/>
    <property type="match status" value="1"/>
</dbReference>
<feature type="domain" description="2Fe-2S ferredoxin-type" evidence="1">
    <location>
        <begin position="2"/>
        <end position="93"/>
    </location>
</feature>
<dbReference type="SUPFAM" id="SSF54292">
    <property type="entry name" value="2Fe-2S ferredoxin-like"/>
    <property type="match status" value="1"/>
</dbReference>
<evidence type="ECO:0000259" key="1">
    <source>
        <dbReference type="PROSITE" id="PS51085"/>
    </source>
</evidence>
<evidence type="ECO:0000313" key="3">
    <source>
        <dbReference type="Proteomes" id="UP000503011"/>
    </source>
</evidence>
<protein>
    <recommendedName>
        <fullName evidence="1">2Fe-2S ferredoxin-type domain-containing protein</fullName>
    </recommendedName>
</protein>
<dbReference type="EMBL" id="AP022871">
    <property type="protein sequence ID" value="BCB89513.1"/>
    <property type="molecule type" value="Genomic_DNA"/>
</dbReference>
<dbReference type="Pfam" id="PF00111">
    <property type="entry name" value="Fer2"/>
    <property type="match status" value="1"/>
</dbReference>
<name>A0A6F8YU60_9ACTN</name>
<dbReference type="GO" id="GO:0051537">
    <property type="term" value="F:2 iron, 2 sulfur cluster binding"/>
    <property type="evidence" value="ECO:0007669"/>
    <property type="project" value="InterPro"/>
</dbReference>
<sequence length="119" mass="12715">MPTVTVLPDEVAVAAGDGEGILAALYRAGFGYRTGCRRGGCGVCKVDLVSGEVDYPATVAGTVLTAQERATGTCLSCRAVPRGDVVIRLRDERLRCLIPFLRPAPFPRPDPSQRPERKS</sequence>
<dbReference type="RefSeq" id="WP_232075306.1">
    <property type="nucleotide sequence ID" value="NZ_AP022871.1"/>
</dbReference>
<dbReference type="KEGG" id="psuu:Psuf_068260"/>
<keyword evidence="3" id="KW-1185">Reference proteome</keyword>
<dbReference type="InterPro" id="IPR012675">
    <property type="entry name" value="Beta-grasp_dom_sf"/>
</dbReference>
<accession>A0A6F8YU60</accession>
<dbReference type="AlphaFoldDB" id="A0A6F8YU60"/>
<organism evidence="2 3">
    <name type="scientific">Phytohabitans suffuscus</name>
    <dbReference type="NCBI Taxonomy" id="624315"/>
    <lineage>
        <taxon>Bacteria</taxon>
        <taxon>Bacillati</taxon>
        <taxon>Actinomycetota</taxon>
        <taxon>Actinomycetes</taxon>
        <taxon>Micromonosporales</taxon>
        <taxon>Micromonosporaceae</taxon>
    </lineage>
</organism>
<dbReference type="Proteomes" id="UP000503011">
    <property type="component" value="Chromosome"/>
</dbReference>
<proteinExistence type="predicted"/>
<dbReference type="InterPro" id="IPR006058">
    <property type="entry name" value="2Fe2S_fd_BS"/>
</dbReference>